<organism evidence="6">
    <name type="scientific">marine metagenome</name>
    <dbReference type="NCBI Taxonomy" id="408172"/>
    <lineage>
        <taxon>unclassified sequences</taxon>
        <taxon>metagenomes</taxon>
        <taxon>ecological metagenomes</taxon>
    </lineage>
</organism>
<dbReference type="Gene3D" id="3.40.50.720">
    <property type="entry name" value="NAD(P)-binding Rossmann-like Domain"/>
    <property type="match status" value="2"/>
</dbReference>
<gene>
    <name evidence="6" type="ORF">METZ01_LOCUS436418</name>
</gene>
<keyword evidence="3" id="KW-0520">NAD</keyword>
<dbReference type="SUPFAM" id="SSF52283">
    <property type="entry name" value="Formate/glycerate dehydrogenase catalytic domain-like"/>
    <property type="match status" value="1"/>
</dbReference>
<feature type="non-terminal residue" evidence="6">
    <location>
        <position position="184"/>
    </location>
</feature>
<proteinExistence type="inferred from homology"/>
<dbReference type="GO" id="GO:0016616">
    <property type="term" value="F:oxidoreductase activity, acting on the CH-OH group of donors, NAD or NADP as acceptor"/>
    <property type="evidence" value="ECO:0007669"/>
    <property type="project" value="InterPro"/>
</dbReference>
<name>A0A382YK25_9ZZZZ</name>
<comment type="similarity">
    <text evidence="1">Belongs to the D-isomer specific 2-hydroxyacid dehydrogenase family.</text>
</comment>
<dbReference type="PANTHER" id="PTHR42789">
    <property type="entry name" value="D-ISOMER SPECIFIC 2-HYDROXYACID DEHYDROGENASE FAMILY PROTEIN (AFU_ORTHOLOGUE AFUA_6G10090)"/>
    <property type="match status" value="1"/>
</dbReference>
<feature type="domain" description="D-isomer specific 2-hydroxyacid dehydrogenase catalytic" evidence="4">
    <location>
        <begin position="31"/>
        <end position="116"/>
    </location>
</feature>
<dbReference type="EMBL" id="UINC01176438">
    <property type="protein sequence ID" value="SVD83564.1"/>
    <property type="molecule type" value="Genomic_DNA"/>
</dbReference>
<accession>A0A382YK25</accession>
<dbReference type="Pfam" id="PF02826">
    <property type="entry name" value="2-Hacid_dh_C"/>
    <property type="match status" value="1"/>
</dbReference>
<evidence type="ECO:0000259" key="4">
    <source>
        <dbReference type="Pfam" id="PF00389"/>
    </source>
</evidence>
<protein>
    <recommendedName>
        <fullName evidence="7">D-isomer specific 2-hydroxyacid dehydrogenase catalytic domain-containing protein</fullName>
    </recommendedName>
</protein>
<evidence type="ECO:0000256" key="3">
    <source>
        <dbReference type="ARBA" id="ARBA00023027"/>
    </source>
</evidence>
<dbReference type="InterPro" id="IPR036291">
    <property type="entry name" value="NAD(P)-bd_dom_sf"/>
</dbReference>
<evidence type="ECO:0000259" key="5">
    <source>
        <dbReference type="Pfam" id="PF02826"/>
    </source>
</evidence>
<dbReference type="Pfam" id="PF00389">
    <property type="entry name" value="2-Hacid_dh"/>
    <property type="match status" value="1"/>
</dbReference>
<sequence>MNEDLKLFRVALSGDFLKEDGSPAYPDIDLNYLNSEKNIDWKIINTSSEIKAQELEDFDALILLGHRFTKNSVPKNKRLSIIARFGVGYDSVDLEACNSNSIALVITPDGIRRPVAVSVIAFILSLTGNLLIKDKIIRNGEWNKRSEYMGKGIVNKTLGFLGFGNIGAEVVKLAKVFDMNFIAH</sequence>
<evidence type="ECO:0000256" key="1">
    <source>
        <dbReference type="ARBA" id="ARBA00005854"/>
    </source>
</evidence>
<reference evidence="6" key="1">
    <citation type="submission" date="2018-05" db="EMBL/GenBank/DDBJ databases">
        <authorList>
            <person name="Lanie J.A."/>
            <person name="Ng W.-L."/>
            <person name="Kazmierczak K.M."/>
            <person name="Andrzejewski T.M."/>
            <person name="Davidsen T.M."/>
            <person name="Wayne K.J."/>
            <person name="Tettelin H."/>
            <person name="Glass J.I."/>
            <person name="Rusch D."/>
            <person name="Podicherti R."/>
            <person name="Tsui H.-C.T."/>
            <person name="Winkler M.E."/>
        </authorList>
    </citation>
    <scope>NUCLEOTIDE SEQUENCE</scope>
</reference>
<dbReference type="SUPFAM" id="SSF51735">
    <property type="entry name" value="NAD(P)-binding Rossmann-fold domains"/>
    <property type="match status" value="1"/>
</dbReference>
<evidence type="ECO:0000256" key="2">
    <source>
        <dbReference type="ARBA" id="ARBA00023002"/>
    </source>
</evidence>
<dbReference type="InterPro" id="IPR006139">
    <property type="entry name" value="D-isomer_2_OHA_DH_cat_dom"/>
</dbReference>
<dbReference type="GO" id="GO:0051287">
    <property type="term" value="F:NAD binding"/>
    <property type="evidence" value="ECO:0007669"/>
    <property type="project" value="InterPro"/>
</dbReference>
<keyword evidence="2" id="KW-0560">Oxidoreductase</keyword>
<evidence type="ECO:0000313" key="6">
    <source>
        <dbReference type="EMBL" id="SVD83564.1"/>
    </source>
</evidence>
<evidence type="ECO:0008006" key="7">
    <source>
        <dbReference type="Google" id="ProtNLM"/>
    </source>
</evidence>
<dbReference type="InterPro" id="IPR006140">
    <property type="entry name" value="D-isomer_DH_NAD-bd"/>
</dbReference>
<dbReference type="PANTHER" id="PTHR42789:SF1">
    <property type="entry name" value="D-ISOMER SPECIFIC 2-HYDROXYACID DEHYDROGENASE FAMILY PROTEIN (AFU_ORTHOLOGUE AFUA_6G10090)"/>
    <property type="match status" value="1"/>
</dbReference>
<dbReference type="AlphaFoldDB" id="A0A382YK25"/>
<dbReference type="InterPro" id="IPR050857">
    <property type="entry name" value="D-2-hydroxyacid_DH"/>
</dbReference>
<feature type="domain" description="D-isomer specific 2-hydroxyacid dehydrogenase NAD-binding" evidence="5">
    <location>
        <begin position="120"/>
        <end position="184"/>
    </location>
</feature>